<dbReference type="EMBL" id="JBHULM010000011">
    <property type="protein sequence ID" value="MFD2542906.1"/>
    <property type="molecule type" value="Genomic_DNA"/>
</dbReference>
<organism evidence="2 3">
    <name type="scientific">Lacinutrix gracilariae</name>
    <dbReference type="NCBI Taxonomy" id="1747198"/>
    <lineage>
        <taxon>Bacteria</taxon>
        <taxon>Pseudomonadati</taxon>
        <taxon>Bacteroidota</taxon>
        <taxon>Flavobacteriia</taxon>
        <taxon>Flavobacteriales</taxon>
        <taxon>Flavobacteriaceae</taxon>
        <taxon>Lacinutrix</taxon>
    </lineage>
</organism>
<evidence type="ECO:0000313" key="3">
    <source>
        <dbReference type="Proteomes" id="UP001597467"/>
    </source>
</evidence>
<feature type="transmembrane region" description="Helical" evidence="1">
    <location>
        <begin position="323"/>
        <end position="346"/>
    </location>
</feature>
<reference evidence="3" key="1">
    <citation type="journal article" date="2019" name="Int. J. Syst. Evol. Microbiol.">
        <title>The Global Catalogue of Microorganisms (GCM) 10K type strain sequencing project: providing services to taxonomists for standard genome sequencing and annotation.</title>
        <authorList>
            <consortium name="The Broad Institute Genomics Platform"/>
            <consortium name="The Broad Institute Genome Sequencing Center for Infectious Disease"/>
            <person name="Wu L."/>
            <person name="Ma J."/>
        </authorList>
    </citation>
    <scope>NUCLEOTIDE SEQUENCE [LARGE SCALE GENOMIC DNA]</scope>
    <source>
        <strain evidence="3">KCTC 42808</strain>
    </source>
</reference>
<feature type="transmembrane region" description="Helical" evidence="1">
    <location>
        <begin position="58"/>
        <end position="76"/>
    </location>
</feature>
<proteinExistence type="predicted"/>
<keyword evidence="1" id="KW-0472">Membrane</keyword>
<comment type="caution">
    <text evidence="2">The sequence shown here is derived from an EMBL/GenBank/DDBJ whole genome shotgun (WGS) entry which is preliminary data.</text>
</comment>
<sequence>MSEKQTETSASDEIDLGQLFNALGRLFDRLYNFIKSIFKGILSFIVSILRVIINNYKIILIAVVVSGIIGFTLEKVKPATYGSSMLVKPYFDSKYQLVTNIDYFNALIGNKDYTTLSNIFDLDEESVKQIKAFEIAPGPETENDRIKQYDKFVKSIDSVRAAEVEFEDFVENRSIYSGDFYEISVESYKKDIFSSLEKGLNSSFTNQYSLKKMKKRDSLIIIQKENILASIQELDSLQKIYVNVLNEEAKSSSGKLNFDSGFPLKQEKSDTKEYELLNQQLKLRNELRILEEKKIEEDVFFDTISSFQKIGTKSDKISEKYSLIFPILSIILLVLLYITTSVVKFVNSYGKE</sequence>
<keyword evidence="3" id="KW-1185">Reference proteome</keyword>
<accession>A0ABW5K284</accession>
<dbReference type="Proteomes" id="UP001597467">
    <property type="component" value="Unassembled WGS sequence"/>
</dbReference>
<keyword evidence="1" id="KW-0812">Transmembrane</keyword>
<protein>
    <recommendedName>
        <fullName evidence="4">Polysaccharide chain length determinant N-terminal domain-containing protein</fullName>
    </recommendedName>
</protein>
<keyword evidence="1" id="KW-1133">Transmembrane helix</keyword>
<gene>
    <name evidence="2" type="ORF">ACFSSB_11300</name>
</gene>
<evidence type="ECO:0000256" key="1">
    <source>
        <dbReference type="SAM" id="Phobius"/>
    </source>
</evidence>
<dbReference type="RefSeq" id="WP_379904259.1">
    <property type="nucleotide sequence ID" value="NZ_JBHULM010000011.1"/>
</dbReference>
<evidence type="ECO:0000313" key="2">
    <source>
        <dbReference type="EMBL" id="MFD2542906.1"/>
    </source>
</evidence>
<name>A0ABW5K284_9FLAO</name>
<evidence type="ECO:0008006" key="4">
    <source>
        <dbReference type="Google" id="ProtNLM"/>
    </source>
</evidence>
<feature type="transmembrane region" description="Helical" evidence="1">
    <location>
        <begin position="33"/>
        <end position="52"/>
    </location>
</feature>